<accession>A0A6L2R4Z1</accession>
<name>A0A6L2R4Z1_9BACT</name>
<dbReference type="Pfam" id="PF04851">
    <property type="entry name" value="ResIII"/>
    <property type="match status" value="1"/>
</dbReference>
<feature type="domain" description="Type III restriction enzyme C-terminal endonuclease" evidence="2">
    <location>
        <begin position="903"/>
        <end position="1011"/>
    </location>
</feature>
<evidence type="ECO:0000259" key="1">
    <source>
        <dbReference type="Pfam" id="PF04851"/>
    </source>
</evidence>
<protein>
    <submittedName>
        <fullName evidence="3">Type III restriction-modification system subunit S</fullName>
    </submittedName>
</protein>
<dbReference type="GO" id="GO:0005524">
    <property type="term" value="F:ATP binding"/>
    <property type="evidence" value="ECO:0007669"/>
    <property type="project" value="InterPro"/>
</dbReference>
<dbReference type="InterPro" id="IPR006935">
    <property type="entry name" value="Helicase/UvrB_N"/>
</dbReference>
<dbReference type="GO" id="GO:0003677">
    <property type="term" value="F:DNA binding"/>
    <property type="evidence" value="ECO:0007669"/>
    <property type="project" value="InterPro"/>
</dbReference>
<dbReference type="Pfam" id="PF19778">
    <property type="entry name" value="RE_endonuc"/>
    <property type="match status" value="1"/>
</dbReference>
<feature type="domain" description="Helicase/UvrB N-terminal" evidence="1">
    <location>
        <begin position="105"/>
        <end position="262"/>
    </location>
</feature>
<gene>
    <name evidence="3" type="ORF">ZNDK_0283</name>
</gene>
<dbReference type="AlphaFoldDB" id="A0A6L2R4Z1"/>
<dbReference type="GO" id="GO:0015668">
    <property type="term" value="F:type III site-specific deoxyribonuclease activity"/>
    <property type="evidence" value="ECO:0007669"/>
    <property type="project" value="InterPro"/>
</dbReference>
<evidence type="ECO:0000313" key="3">
    <source>
        <dbReference type="EMBL" id="GFH62512.1"/>
    </source>
</evidence>
<comment type="caution">
    <text evidence="3">The sequence shown here is derived from an EMBL/GenBank/DDBJ whole genome shotgun (WGS) entry which is preliminary data.</text>
</comment>
<dbReference type="InterPro" id="IPR027417">
    <property type="entry name" value="P-loop_NTPase"/>
</dbReference>
<evidence type="ECO:0000313" key="4">
    <source>
        <dbReference type="Proteomes" id="UP000505077"/>
    </source>
</evidence>
<proteinExistence type="predicted"/>
<dbReference type="Gene3D" id="3.40.50.300">
    <property type="entry name" value="P-loop containing nucleotide triphosphate hydrolases"/>
    <property type="match status" value="2"/>
</dbReference>
<dbReference type="EMBL" id="BLLL01000002">
    <property type="protein sequence ID" value="GFH62512.1"/>
    <property type="molecule type" value="Genomic_DNA"/>
</dbReference>
<evidence type="ECO:0000259" key="2">
    <source>
        <dbReference type="Pfam" id="PF19778"/>
    </source>
</evidence>
<dbReference type="Proteomes" id="UP000505077">
    <property type="component" value="Unassembled WGS sequence"/>
</dbReference>
<dbReference type="InterPro" id="IPR045572">
    <property type="entry name" value="RE_endonuc_C"/>
</dbReference>
<dbReference type="SUPFAM" id="SSF52540">
    <property type="entry name" value="P-loop containing nucleoside triphosphate hydrolases"/>
    <property type="match status" value="2"/>
</dbReference>
<reference evidence="3 4" key="1">
    <citation type="journal article" date="2020" name="ISME J.">
        <title>Parallel Reductive Genome Evolution in Desulfovibrio Ectosymbionts Independently Acquired by Trichonympha Protists in the Termite Gut.</title>
        <authorList>
            <person name="Takeuchi M."/>
            <person name="Kuwahara H."/>
            <person name="Murakami T."/>
            <person name="Takahashi K."/>
            <person name="Kajitani R."/>
            <person name="Toyoda A."/>
            <person name="Itoh T."/>
            <person name="Ohkuma M."/>
            <person name="Hongoh Y."/>
        </authorList>
    </citation>
    <scope>NUCLEOTIDE SEQUENCE [LARGE SCALE GENOMIC DNA]</scope>
    <source>
        <strain evidence="3">ZnDsv-02</strain>
    </source>
</reference>
<organism evidence="3 4">
    <name type="scientific">Candidatus Desulfovibrio kirbyi</name>
    <dbReference type="NCBI Taxonomy" id="2696086"/>
    <lineage>
        <taxon>Bacteria</taxon>
        <taxon>Pseudomonadati</taxon>
        <taxon>Thermodesulfobacteriota</taxon>
        <taxon>Desulfovibrionia</taxon>
        <taxon>Desulfovibrionales</taxon>
        <taxon>Desulfovibrionaceae</taxon>
        <taxon>Desulfovibrio</taxon>
    </lineage>
</organism>
<sequence>MKLKFKIQPFQAEAVSSVVDCFAGQQFSSGLSYRIDPGKERKPARPVQVNLSLQEPEESPGWKNADLTIPEEALLDNIHAVQRRQNLFLSDTLSESAGCRCNLDVEMETGTGKTYCYIKTIFELHERYGWGKYIVVVPSIAIREGVYKSLQITADHFAETYHKKARFFIYNSKSLHQLESFSSDSGVNVMVINIQAFNATGADNRRIYEELDDFQSRKPIDVISANSPILILDEPQKMEGAKTLEALKKFKPLMILRYSATHRTQHNKIHRLDAVDAYNQKLVKKIAVRGISVKGIAGTAPYLFLDSIKISSQAPVARMEIEMRQKSGAIVHKLKRLCKGDDLFEHSEKLNQYKGYVITEIDSRSNTVEFANGVTISNVEAMDDGAEDALRRIQIRETIQSHLEKEQTLHARGIKTLSLFFIDEVKKYRDYDQSDEKGEYAHIFEEEYTQLVQKYTANLGSDKEALKAYWQGIDVSRTHNGYFSVDKHKRLVDPLVKKTGEEKGLSDDVSAYKLILKDKERLLSFEEPVRFIFSHSALREGWDNPNVFGMCMLKHSDSNISRRQEVGRGLRLCVNQNGERIDTPAIVHDVNVLTVVTGESYTDFVSNLQKEISEALSARPRKADATYFTGKTLRTETGDVQVTPIMANQIYRYLVKNDYTDNFDAITADYTTAREQGTLAALPPELAPYADQILTLIDNVYSESQLPLPENEREQQINHLNKNFDKKEFQNLWDKINHKAVYSVHFDSAELVKNCITAIDKELKVAPLLYTVDSGTQNQSVTVEELRKGATFRLENTTTDTLEGSAHSQVSYDLVGKLAENTQLTRATVGKILCSITPDVFDKFKQNPEQFITEATRLIREQKATIIIERLSYDTTAEKYDSGIFTSPPQKIAKSAVKEKLKRHIYDYAVTQSGVEREFVEKLDVSDEVVVYAKLPGGFFIPTPVGDYNPDWAIAFKEGKVKHVYFVAETKGSMSTMQLKAIEKNKIECARRFFEKLNTAARDKVKYDVVTTYGKLMEIVTL</sequence>